<proteinExistence type="predicted"/>
<dbReference type="GO" id="GO:0005975">
    <property type="term" value="P:carbohydrate metabolic process"/>
    <property type="evidence" value="ECO:0007669"/>
    <property type="project" value="InterPro"/>
</dbReference>
<dbReference type="RefSeq" id="WP_243746172.1">
    <property type="nucleotide sequence ID" value="NZ_SNZH01000020.1"/>
</dbReference>
<keyword evidence="3" id="KW-1185">Reference proteome</keyword>
<reference evidence="2 3" key="1">
    <citation type="submission" date="2019-03" db="EMBL/GenBank/DDBJ databases">
        <title>Genomic Encyclopedia of Type Strains, Phase IV (KMG-IV): sequencing the most valuable type-strain genomes for metagenomic binning, comparative biology and taxonomic classification.</title>
        <authorList>
            <person name="Goeker M."/>
        </authorList>
    </citation>
    <scope>NUCLEOTIDE SEQUENCE [LARGE SCALE GENOMIC DNA]</scope>
    <source>
        <strain evidence="2 3">DSM 21667</strain>
    </source>
</reference>
<dbReference type="SUPFAM" id="SSF48208">
    <property type="entry name" value="Six-hairpin glycosidases"/>
    <property type="match status" value="1"/>
</dbReference>
<name>A0A4R6YM91_9GAMM</name>
<feature type="transmembrane region" description="Helical" evidence="1">
    <location>
        <begin position="54"/>
        <end position="73"/>
    </location>
</feature>
<organism evidence="2 3">
    <name type="scientific">Tahibacter aquaticus</name>
    <dbReference type="NCBI Taxonomy" id="520092"/>
    <lineage>
        <taxon>Bacteria</taxon>
        <taxon>Pseudomonadati</taxon>
        <taxon>Pseudomonadota</taxon>
        <taxon>Gammaproteobacteria</taxon>
        <taxon>Lysobacterales</taxon>
        <taxon>Rhodanobacteraceae</taxon>
        <taxon>Tahibacter</taxon>
    </lineage>
</organism>
<gene>
    <name evidence="2" type="ORF">DFR29_12018</name>
</gene>
<keyword evidence="1" id="KW-1133">Transmembrane helix</keyword>
<evidence type="ECO:0000313" key="2">
    <source>
        <dbReference type="EMBL" id="TDR38517.1"/>
    </source>
</evidence>
<dbReference type="EMBL" id="SNZH01000020">
    <property type="protein sequence ID" value="TDR38517.1"/>
    <property type="molecule type" value="Genomic_DNA"/>
</dbReference>
<comment type="caution">
    <text evidence="2">The sequence shown here is derived from an EMBL/GenBank/DDBJ whole genome shotgun (WGS) entry which is preliminary data.</text>
</comment>
<dbReference type="GO" id="GO:0016829">
    <property type="term" value="F:lyase activity"/>
    <property type="evidence" value="ECO:0007669"/>
    <property type="project" value="UniProtKB-KW"/>
</dbReference>
<accession>A0A4R6YM91</accession>
<dbReference type="Proteomes" id="UP000295293">
    <property type="component" value="Unassembled WGS sequence"/>
</dbReference>
<keyword evidence="2" id="KW-0456">Lyase</keyword>
<keyword evidence="1" id="KW-0472">Membrane</keyword>
<evidence type="ECO:0000256" key="1">
    <source>
        <dbReference type="SAM" id="Phobius"/>
    </source>
</evidence>
<evidence type="ECO:0000313" key="3">
    <source>
        <dbReference type="Proteomes" id="UP000295293"/>
    </source>
</evidence>
<keyword evidence="1" id="KW-0812">Transmembrane</keyword>
<dbReference type="InterPro" id="IPR008928">
    <property type="entry name" value="6-hairpin_glycosidase_sf"/>
</dbReference>
<sequence length="465" mass="50509">MDDPSTSRIRQRVAHAETWRERLGRMTPTRRACRSPSVAREHQCNERDGFRLRFTALLALLCLSAVSTAVAAAPAKPGAPLDAIAREVASPACKAMKNRVSAFPGNAPVFLRSYDGAEGRGEIDMPALRTAAFTYDNALAVMALLACGHRAEALRIGAALERAALHDTRLRNTYRAGAIGEKVLANGWWDTAQNRWVEDAYQSGTATGNVAWTALAMLALHDATADARWQDAAVKLATWVVVNTRAPGVESGFSGGVDGFDAAPVKLGWKSSEHAIDLIALFGRLADSKAAGDWREQAAHARRFLDSQWDDSSGHFLIGTLPDGRTPNRATSALDVQWWSQLLPDAPSRWRHAILYAERVHAVGAGFDFNDDRDGEWLEGTAQAALAYRVVGQEAAARRCLVEIATQFSAGGYVFATREPRITTGLAIGPTSTSADAYYYRRPHLGATAWAALAALDRNPFRTQR</sequence>
<protein>
    <submittedName>
        <fullName evidence="2">Methylaspartate ammonia-lyase</fullName>
    </submittedName>
</protein>
<dbReference type="AlphaFoldDB" id="A0A4R6YM91"/>